<evidence type="ECO:0000256" key="1">
    <source>
        <dbReference type="SAM" id="MobiDB-lite"/>
    </source>
</evidence>
<dbReference type="EMBL" id="ASPP01011048">
    <property type="protein sequence ID" value="ETO22088.1"/>
    <property type="molecule type" value="Genomic_DNA"/>
</dbReference>
<dbReference type="AlphaFoldDB" id="X6N840"/>
<dbReference type="Proteomes" id="UP000023152">
    <property type="component" value="Unassembled WGS sequence"/>
</dbReference>
<protein>
    <submittedName>
        <fullName evidence="2">Uncharacterized protein</fullName>
    </submittedName>
</protein>
<feature type="compositionally biased region" description="Polar residues" evidence="1">
    <location>
        <begin position="116"/>
        <end position="130"/>
    </location>
</feature>
<feature type="compositionally biased region" description="Basic and acidic residues" evidence="1">
    <location>
        <begin position="182"/>
        <end position="191"/>
    </location>
</feature>
<feature type="compositionally biased region" description="Low complexity" evidence="1">
    <location>
        <begin position="139"/>
        <end position="150"/>
    </location>
</feature>
<keyword evidence="3" id="KW-1185">Reference proteome</keyword>
<proteinExistence type="predicted"/>
<accession>X6N840</accession>
<comment type="caution">
    <text evidence="2">The sequence shown here is derived from an EMBL/GenBank/DDBJ whole genome shotgun (WGS) entry which is preliminary data.</text>
</comment>
<sequence>MFIFKEDLKMHFSIVVAITTCKEMFIEVSHLQKEDFNATSYVAIEFEKKLFPTNFWCETFRPKTTCMTNNKQSEFVQSITNSEILTNKFQISFVTFTSKVIQEQNPTNKQEYTFSYQGKNNKNIPTQPTNKPKRGVANQTSSQQTQTLSLEGVSHPTFPGKKINKITKQKSKQHQHTSVTCFKDKPQKRTNEQINKQNKKND</sequence>
<name>X6N840_RETFI</name>
<evidence type="ECO:0000313" key="2">
    <source>
        <dbReference type="EMBL" id="ETO22088.1"/>
    </source>
</evidence>
<feature type="compositionally biased region" description="Basic residues" evidence="1">
    <location>
        <begin position="162"/>
        <end position="175"/>
    </location>
</feature>
<evidence type="ECO:0000313" key="3">
    <source>
        <dbReference type="Proteomes" id="UP000023152"/>
    </source>
</evidence>
<gene>
    <name evidence="2" type="ORF">RFI_15116</name>
</gene>
<reference evidence="2 3" key="1">
    <citation type="journal article" date="2013" name="Curr. Biol.">
        <title>The Genome of the Foraminiferan Reticulomyxa filosa.</title>
        <authorList>
            <person name="Glockner G."/>
            <person name="Hulsmann N."/>
            <person name="Schleicher M."/>
            <person name="Noegel A.A."/>
            <person name="Eichinger L."/>
            <person name="Gallinger C."/>
            <person name="Pawlowski J."/>
            <person name="Sierra R."/>
            <person name="Euteneuer U."/>
            <person name="Pillet L."/>
            <person name="Moustafa A."/>
            <person name="Platzer M."/>
            <person name="Groth M."/>
            <person name="Szafranski K."/>
            <person name="Schliwa M."/>
        </authorList>
    </citation>
    <scope>NUCLEOTIDE SEQUENCE [LARGE SCALE GENOMIC DNA]</scope>
</reference>
<feature type="region of interest" description="Disordered" evidence="1">
    <location>
        <begin position="116"/>
        <end position="202"/>
    </location>
</feature>
<organism evidence="2 3">
    <name type="scientific">Reticulomyxa filosa</name>
    <dbReference type="NCBI Taxonomy" id="46433"/>
    <lineage>
        <taxon>Eukaryota</taxon>
        <taxon>Sar</taxon>
        <taxon>Rhizaria</taxon>
        <taxon>Retaria</taxon>
        <taxon>Foraminifera</taxon>
        <taxon>Monothalamids</taxon>
        <taxon>Reticulomyxidae</taxon>
        <taxon>Reticulomyxa</taxon>
    </lineage>
</organism>